<comment type="similarity">
    <text evidence="1">Belongs to the plant LTP family.</text>
</comment>
<organism evidence="5">
    <name type="scientific">Brachypodium distachyon</name>
    <name type="common">Purple false brome</name>
    <name type="synonym">Trachynia distachya</name>
    <dbReference type="NCBI Taxonomy" id="15368"/>
    <lineage>
        <taxon>Eukaryota</taxon>
        <taxon>Viridiplantae</taxon>
        <taxon>Streptophyta</taxon>
        <taxon>Embryophyta</taxon>
        <taxon>Tracheophyta</taxon>
        <taxon>Spermatophyta</taxon>
        <taxon>Magnoliopsida</taxon>
        <taxon>Liliopsida</taxon>
        <taxon>Poales</taxon>
        <taxon>Poaceae</taxon>
        <taxon>BOP clade</taxon>
        <taxon>Pooideae</taxon>
        <taxon>Stipodae</taxon>
        <taxon>Brachypodieae</taxon>
        <taxon>Brachypodium</taxon>
    </lineage>
</organism>
<keyword evidence="6" id="KW-1185">Reference proteome</keyword>
<sequence>MTPTARGRQSTATIFFSLAAAAAVFSVLLGGAEAGHDPSDCSVAQTAFAECISYVGGLEDELPPNCCRALADIAGLARTARQRRAVCGCLLSEMLVAGELDAGRAEGLPAACGQQGARPFIPTGPGFDCSRIH</sequence>
<evidence type="ECO:0000256" key="2">
    <source>
        <dbReference type="SAM" id="SignalP"/>
    </source>
</evidence>
<dbReference type="EMBL" id="CM000880">
    <property type="protein sequence ID" value="KQK19521.1"/>
    <property type="molecule type" value="Genomic_DNA"/>
</dbReference>
<dbReference type="EnsemblPlants" id="KQK19521">
    <property type="protein sequence ID" value="KQK19521"/>
    <property type="gene ID" value="BRADI_1g48790v3"/>
</dbReference>
<dbReference type="Proteomes" id="UP000008810">
    <property type="component" value="Chromosome 1"/>
</dbReference>
<evidence type="ECO:0000313" key="5">
    <source>
        <dbReference type="EnsemblPlants" id="KQK19521"/>
    </source>
</evidence>
<feature type="domain" description="Bifunctional inhibitor/plant lipid transfer protein/seed storage helical" evidence="3">
    <location>
        <begin position="41"/>
        <end position="129"/>
    </location>
</feature>
<dbReference type="HOGENOM" id="CLU_128423_2_3_1"/>
<keyword evidence="1" id="KW-0446">Lipid-binding</keyword>
<dbReference type="eggNOG" id="ENOG502R3NQ">
    <property type="taxonomic scope" value="Eukaryota"/>
</dbReference>
<dbReference type="PANTHER" id="PTHR33076">
    <property type="entry name" value="NON-SPECIFIC LIPID-TRANSFER PROTEIN 2-RELATED"/>
    <property type="match status" value="1"/>
</dbReference>
<feature type="chain" id="PRO_5014094211" description="Non-specific lipid-transfer protein" evidence="2">
    <location>
        <begin position="35"/>
        <end position="133"/>
    </location>
</feature>
<protein>
    <recommendedName>
        <fullName evidence="1">Non-specific lipid-transfer protein</fullName>
    </recommendedName>
</protein>
<keyword evidence="2" id="KW-0732">Signal</keyword>
<dbReference type="OMA" id="EVPPQCC"/>
<evidence type="ECO:0000259" key="3">
    <source>
        <dbReference type="SMART" id="SM00499"/>
    </source>
</evidence>
<dbReference type="Gramene" id="KQK19521">
    <property type="protein sequence ID" value="KQK19521"/>
    <property type="gene ID" value="BRADI_1g48790v3"/>
</dbReference>
<dbReference type="SUPFAM" id="SSF47699">
    <property type="entry name" value="Bifunctional inhibitor/lipid-transfer protein/seed storage 2S albumin"/>
    <property type="match status" value="1"/>
</dbReference>
<gene>
    <name evidence="5" type="primary">LOC100829760</name>
    <name evidence="4" type="ORF">BRADI_1g48790v3</name>
</gene>
<reference evidence="4" key="2">
    <citation type="submission" date="2017-06" db="EMBL/GenBank/DDBJ databases">
        <title>WGS assembly of Brachypodium distachyon.</title>
        <authorList>
            <consortium name="The International Brachypodium Initiative"/>
            <person name="Lucas S."/>
            <person name="Harmon-Smith M."/>
            <person name="Lail K."/>
            <person name="Tice H."/>
            <person name="Grimwood J."/>
            <person name="Bruce D."/>
            <person name="Barry K."/>
            <person name="Shu S."/>
            <person name="Lindquist E."/>
            <person name="Wang M."/>
            <person name="Pitluck S."/>
            <person name="Vogel J.P."/>
            <person name="Garvin D.F."/>
            <person name="Mockler T.C."/>
            <person name="Schmutz J."/>
            <person name="Rokhsar D."/>
            <person name="Bevan M.W."/>
        </authorList>
    </citation>
    <scope>NUCLEOTIDE SEQUENCE</scope>
    <source>
        <strain evidence="4">Bd21</strain>
    </source>
</reference>
<reference evidence="4 5" key="1">
    <citation type="journal article" date="2010" name="Nature">
        <title>Genome sequencing and analysis of the model grass Brachypodium distachyon.</title>
        <authorList>
            <consortium name="International Brachypodium Initiative"/>
        </authorList>
    </citation>
    <scope>NUCLEOTIDE SEQUENCE [LARGE SCALE GENOMIC DNA]</scope>
    <source>
        <strain evidence="4">Bd21</strain>
        <strain evidence="5">cv. Bd21</strain>
    </source>
</reference>
<evidence type="ECO:0000256" key="1">
    <source>
        <dbReference type="RuleBase" id="RU000628"/>
    </source>
</evidence>
<dbReference type="GeneID" id="100829760"/>
<dbReference type="OrthoDB" id="759880at2759"/>
<comment type="function">
    <text evidence="1">Plant non-specific lipid-transfer proteins transfer phospholipids as well as galactolipids across membranes. May play a role in wax or cutin deposition in the cell walls of expanding epidermal cells and certain secretory tissues.</text>
</comment>
<dbReference type="InterPro" id="IPR000528">
    <property type="entry name" value="Plant_nsLTP"/>
</dbReference>
<evidence type="ECO:0000313" key="6">
    <source>
        <dbReference type="Proteomes" id="UP000008810"/>
    </source>
</evidence>
<dbReference type="GO" id="GO:0008289">
    <property type="term" value="F:lipid binding"/>
    <property type="evidence" value="ECO:0007669"/>
    <property type="project" value="UniProtKB-KW"/>
</dbReference>
<keyword evidence="1" id="KW-0813">Transport</keyword>
<dbReference type="AlphaFoldDB" id="I1H0V4"/>
<dbReference type="CDD" id="cd01960">
    <property type="entry name" value="nsLTP1"/>
    <property type="match status" value="1"/>
</dbReference>
<proteinExistence type="inferred from homology"/>
<dbReference type="Pfam" id="PF00234">
    <property type="entry name" value="Tryp_alpha_amyl"/>
    <property type="match status" value="1"/>
</dbReference>
<dbReference type="InterPro" id="IPR016140">
    <property type="entry name" value="Bifunc_inhib/LTP/seed_store"/>
</dbReference>
<name>I1H0V4_BRADI</name>
<dbReference type="GO" id="GO:0006869">
    <property type="term" value="P:lipid transport"/>
    <property type="evidence" value="ECO:0007669"/>
    <property type="project" value="InterPro"/>
</dbReference>
<reference evidence="5" key="3">
    <citation type="submission" date="2018-08" db="UniProtKB">
        <authorList>
            <consortium name="EnsemblPlants"/>
        </authorList>
    </citation>
    <scope>IDENTIFICATION</scope>
    <source>
        <strain evidence="5">cv. Bd21</strain>
    </source>
</reference>
<dbReference type="SMART" id="SM00499">
    <property type="entry name" value="AAI"/>
    <property type="match status" value="1"/>
</dbReference>
<dbReference type="Gene3D" id="1.10.110.10">
    <property type="entry name" value="Plant lipid-transfer and hydrophobic proteins"/>
    <property type="match status" value="1"/>
</dbReference>
<feature type="signal peptide" evidence="2">
    <location>
        <begin position="1"/>
        <end position="34"/>
    </location>
</feature>
<dbReference type="KEGG" id="bdi:100829760"/>
<dbReference type="RefSeq" id="XP_003561073.2">
    <property type="nucleotide sequence ID" value="XM_003561025.4"/>
</dbReference>
<dbReference type="PRINTS" id="PR00382">
    <property type="entry name" value="LIPIDTRNSFER"/>
</dbReference>
<accession>I1H0V4</accession>
<evidence type="ECO:0000313" key="4">
    <source>
        <dbReference type="EMBL" id="KQK19521.1"/>
    </source>
</evidence>
<dbReference type="InterPro" id="IPR036312">
    <property type="entry name" value="Bifun_inhib/LTP/seed_sf"/>
</dbReference>